<comment type="catalytic activity">
    <reaction evidence="8 9">
        <text>oxaloacetate + phosphate = phosphoenolpyruvate + hydrogencarbonate</text>
        <dbReference type="Rhea" id="RHEA:28370"/>
        <dbReference type="ChEBI" id="CHEBI:16452"/>
        <dbReference type="ChEBI" id="CHEBI:17544"/>
        <dbReference type="ChEBI" id="CHEBI:43474"/>
        <dbReference type="ChEBI" id="CHEBI:58702"/>
        <dbReference type="EC" id="4.1.1.31"/>
    </reaction>
</comment>
<organism evidence="11 12">
    <name type="scientific">Actinomadura monticuli</name>
    <dbReference type="NCBI Taxonomy" id="3097367"/>
    <lineage>
        <taxon>Bacteria</taxon>
        <taxon>Bacillati</taxon>
        <taxon>Actinomycetota</taxon>
        <taxon>Actinomycetes</taxon>
        <taxon>Streptosporangiales</taxon>
        <taxon>Thermomonosporaceae</taxon>
        <taxon>Actinomadura</taxon>
    </lineage>
</organism>
<comment type="caution">
    <text evidence="11">The sequence shown here is derived from an EMBL/GenBank/DDBJ whole genome shotgun (WGS) entry which is preliminary data.</text>
</comment>
<evidence type="ECO:0000256" key="4">
    <source>
        <dbReference type="ARBA" id="ARBA00022419"/>
    </source>
</evidence>
<evidence type="ECO:0000256" key="8">
    <source>
        <dbReference type="ARBA" id="ARBA00048995"/>
    </source>
</evidence>
<dbReference type="EC" id="4.1.1.31" evidence="3 9"/>
<dbReference type="InterPro" id="IPR022805">
    <property type="entry name" value="PEP_COase_bac/pln-type"/>
</dbReference>
<dbReference type="EMBL" id="JAXCEI010000005">
    <property type="protein sequence ID" value="MFA1539640.1"/>
    <property type="molecule type" value="Genomic_DNA"/>
</dbReference>
<dbReference type="PRINTS" id="PR00150">
    <property type="entry name" value="PEPCARBXLASE"/>
</dbReference>
<dbReference type="RefSeq" id="WP_371950028.1">
    <property type="nucleotide sequence ID" value="NZ_JAXCEI010000005.1"/>
</dbReference>
<keyword evidence="6 9" id="KW-0456">Lyase</keyword>
<dbReference type="PROSITE" id="PS00781">
    <property type="entry name" value="PEPCASE_1"/>
    <property type="match status" value="1"/>
</dbReference>
<comment type="subunit">
    <text evidence="9">Homotetramer.</text>
</comment>
<protein>
    <recommendedName>
        <fullName evidence="4 9">Phosphoenolpyruvate carboxylase</fullName>
        <shortName evidence="9">PEPC</shortName>
        <shortName evidence="9">PEPCase</shortName>
        <ecNumber evidence="3 9">4.1.1.31</ecNumber>
    </recommendedName>
</protein>
<accession>A0ABV4QA62</accession>
<evidence type="ECO:0000256" key="1">
    <source>
        <dbReference type="ARBA" id="ARBA00003670"/>
    </source>
</evidence>
<dbReference type="Proteomes" id="UP001569963">
    <property type="component" value="Unassembled WGS sequence"/>
</dbReference>
<evidence type="ECO:0000256" key="7">
    <source>
        <dbReference type="ARBA" id="ARBA00023300"/>
    </source>
</evidence>
<feature type="active site" evidence="9">
    <location>
        <position position="538"/>
    </location>
</feature>
<feature type="active site" evidence="9 10">
    <location>
        <position position="134"/>
    </location>
</feature>
<keyword evidence="7 9" id="KW-0120">Carbon dioxide fixation</keyword>
<comment type="similarity">
    <text evidence="2 9">Belongs to the PEPCase type 1 family.</text>
</comment>
<evidence type="ECO:0000256" key="9">
    <source>
        <dbReference type="HAMAP-Rule" id="MF_00595"/>
    </source>
</evidence>
<dbReference type="Pfam" id="PF00311">
    <property type="entry name" value="PEPcase"/>
    <property type="match status" value="2"/>
</dbReference>
<reference evidence="11 12" key="1">
    <citation type="submission" date="2023-11" db="EMBL/GenBank/DDBJ databases">
        <title>Actinomadura monticuli sp. nov., isolated from volcanic ash.</title>
        <authorList>
            <person name="Lee S.D."/>
            <person name="Yang H."/>
            <person name="Kim I.S."/>
        </authorList>
    </citation>
    <scope>NUCLEOTIDE SEQUENCE [LARGE SCALE GENOMIC DNA]</scope>
    <source>
        <strain evidence="11 12">DLS-62</strain>
    </source>
</reference>
<name>A0ABV4QA62_9ACTN</name>
<dbReference type="PANTHER" id="PTHR30523">
    <property type="entry name" value="PHOSPHOENOLPYRUVATE CARBOXYLASE"/>
    <property type="match status" value="1"/>
</dbReference>
<sequence length="875" mass="96418">MPEPLRRDVRLLGAMLGDGLVEYGGQGLLDDVERLRHAVIAARRGETGIDEVAALVDGWTLERAGQVARAFTVYFHLTNLAEEHHRIRTLRERDTADTVPGSVAAAIEQIRASGDGRLDGIIDGLEFRPVFTAHPTEARRRAVVTAIQRISDLLAHLNEAPGTSEREEIERGLREEIDLLWRTALRRHTQLDPLDEVRTAMAAFDETIFRVVPHIYRSLDRALDREGTGTRPPRARPYLRFGSWIGGDRDGNPYVTAQVTRDAVTIQAEHILRALENACARIGRELTVHETTTPASAELLGVLAAARTAHPRLIAEIGKRSPGEPHRQVLLHAAARIAATRERDADLAYASPDDLLADLRAVQDSLAGAGAARQAYGRLQQLIWQVETFGFHLAELEIRQHSELHEQALAELDGERATGGGTTPHTPRQPHSEMTAEILETLRVVAWIQGRFGVRACHRYVVSFTRSAQDIANVHALAESLGDGAPVLDVIPLFETGEDLERAPSVLDGMLDIPAVRRRLDETGRRLEVMLGYSDSAKQLGPTSATLRLYDTQEALAAWAARHDIRLTLFHGRGGSLGRGGGPANRAILAQAPGSVAGRFKVTEQGEVIFARYGHREIARRHVDQVTSAVLLASTDPVQDRAREAAARFRPLADKISDSAKAAFRGLIETADFAVWFARVSPLEEIAELRIGSRPARRKAARGLEDLRAIPWVFAWTQTRVNLPGWYGLGSGLAAVSDDGRDLAELREAYEAWPLFNTLLDNAEMSLAKSDRAIAERYLALGGRPELSETVLTEYDRTRRLVLAVTGHDRLLENRRVLSRAVELRNPYVDALSHLQLRALKALRAGVENDEERAHLEDLLLLSVNGVAAGLQNTG</sequence>
<gene>
    <name evidence="9" type="primary">ppc</name>
    <name evidence="11" type="ORF">SM611_11940</name>
</gene>
<dbReference type="Gene3D" id="1.20.1440.90">
    <property type="entry name" value="Phosphoenolpyruvate/pyruvate domain"/>
    <property type="match status" value="1"/>
</dbReference>
<comment type="function">
    <text evidence="1 9">Forms oxaloacetate, a four-carbon dicarboxylic acid source for the tricarboxylic acid cycle.</text>
</comment>
<dbReference type="InterPro" id="IPR018129">
    <property type="entry name" value="PEP_COase_Lys_AS"/>
</dbReference>
<evidence type="ECO:0000313" key="11">
    <source>
        <dbReference type="EMBL" id="MFA1539640.1"/>
    </source>
</evidence>
<dbReference type="GO" id="GO:0008964">
    <property type="term" value="F:phosphoenolpyruvate carboxylase activity"/>
    <property type="evidence" value="ECO:0007669"/>
    <property type="project" value="UniProtKB-EC"/>
</dbReference>
<evidence type="ECO:0000256" key="6">
    <source>
        <dbReference type="ARBA" id="ARBA00023239"/>
    </source>
</evidence>
<proteinExistence type="inferred from homology"/>
<evidence type="ECO:0000256" key="3">
    <source>
        <dbReference type="ARBA" id="ARBA00012305"/>
    </source>
</evidence>
<evidence type="ECO:0000313" key="12">
    <source>
        <dbReference type="Proteomes" id="UP001569963"/>
    </source>
</evidence>
<comment type="cofactor">
    <cofactor evidence="9">
        <name>Mg(2+)</name>
        <dbReference type="ChEBI" id="CHEBI:18420"/>
    </cofactor>
</comment>
<dbReference type="PANTHER" id="PTHR30523:SF6">
    <property type="entry name" value="PHOSPHOENOLPYRUVATE CARBOXYLASE"/>
    <property type="match status" value="1"/>
</dbReference>
<evidence type="ECO:0000256" key="10">
    <source>
        <dbReference type="PROSITE-ProRule" id="PRU10111"/>
    </source>
</evidence>
<dbReference type="InterPro" id="IPR015813">
    <property type="entry name" value="Pyrv/PenolPyrv_kinase-like_dom"/>
</dbReference>
<keyword evidence="12" id="KW-1185">Reference proteome</keyword>
<keyword evidence="5 9" id="KW-0460">Magnesium</keyword>
<dbReference type="SUPFAM" id="SSF51621">
    <property type="entry name" value="Phosphoenolpyruvate/pyruvate domain"/>
    <property type="match status" value="1"/>
</dbReference>
<dbReference type="HAMAP" id="MF_00595">
    <property type="entry name" value="PEPcase_type1"/>
    <property type="match status" value="1"/>
</dbReference>
<dbReference type="InterPro" id="IPR021135">
    <property type="entry name" value="PEP_COase"/>
</dbReference>
<evidence type="ECO:0000256" key="2">
    <source>
        <dbReference type="ARBA" id="ARBA00008346"/>
    </source>
</evidence>
<evidence type="ECO:0000256" key="5">
    <source>
        <dbReference type="ARBA" id="ARBA00022842"/>
    </source>
</evidence>